<evidence type="ECO:0000313" key="3">
    <source>
        <dbReference type="Proteomes" id="UP000270094"/>
    </source>
</evidence>
<accession>A0A3P7IMI1</accession>
<organism evidence="2 3">
    <name type="scientific">Strongylus vulgaris</name>
    <name type="common">Blood worm</name>
    <dbReference type="NCBI Taxonomy" id="40348"/>
    <lineage>
        <taxon>Eukaryota</taxon>
        <taxon>Metazoa</taxon>
        <taxon>Ecdysozoa</taxon>
        <taxon>Nematoda</taxon>
        <taxon>Chromadorea</taxon>
        <taxon>Rhabditida</taxon>
        <taxon>Rhabditina</taxon>
        <taxon>Rhabditomorpha</taxon>
        <taxon>Strongyloidea</taxon>
        <taxon>Strongylidae</taxon>
        <taxon>Strongylus</taxon>
    </lineage>
</organism>
<evidence type="ECO:0000313" key="2">
    <source>
        <dbReference type="EMBL" id="VDM69023.1"/>
    </source>
</evidence>
<gene>
    <name evidence="2" type="ORF">SVUK_LOCUS4021</name>
</gene>
<dbReference type="OrthoDB" id="10258692at2759"/>
<evidence type="ECO:0000256" key="1">
    <source>
        <dbReference type="SAM" id="MobiDB-lite"/>
    </source>
</evidence>
<dbReference type="Proteomes" id="UP000270094">
    <property type="component" value="Unassembled WGS sequence"/>
</dbReference>
<name>A0A3P7IMI1_STRVU</name>
<dbReference type="EMBL" id="UYYB01010812">
    <property type="protein sequence ID" value="VDM69023.1"/>
    <property type="molecule type" value="Genomic_DNA"/>
</dbReference>
<feature type="non-terminal residue" evidence="2">
    <location>
        <position position="1"/>
    </location>
</feature>
<protein>
    <submittedName>
        <fullName evidence="2">Uncharacterized protein</fullName>
    </submittedName>
</protein>
<proteinExistence type="predicted"/>
<keyword evidence="3" id="KW-1185">Reference proteome</keyword>
<reference evidence="2 3" key="1">
    <citation type="submission" date="2018-11" db="EMBL/GenBank/DDBJ databases">
        <authorList>
            <consortium name="Pathogen Informatics"/>
        </authorList>
    </citation>
    <scope>NUCLEOTIDE SEQUENCE [LARGE SCALE GENOMIC DNA]</scope>
</reference>
<feature type="region of interest" description="Disordered" evidence="1">
    <location>
        <begin position="45"/>
        <end position="65"/>
    </location>
</feature>
<sequence length="250" mass="25350">VVHDELANSHAAAQAAHAAAAHSSIAPPEIRRKSGLEMLNIPPVSVARHPQRRPGSPAGVGIQRPSINPAARSILGGTSAYSALAVNTSHGATGSPQMTTQHMSPSVSAAPSSAASNVFAHFQQSLNACSPASQPSKTPQPMTSPAICVPKTEVPSAIVQPMASPALPNTSSVLTSAASFQDTNVQTTTTVPPPPTLQFLATSAAVSGPPTYEPISPDGSAPTSPVARAEAPASAPTCEYSIVFKAFRTS</sequence>
<dbReference type="AlphaFoldDB" id="A0A3P7IMI1"/>